<name>A0A0A9GWS3_ARUDO</name>
<proteinExistence type="predicted"/>
<reference evidence="1" key="1">
    <citation type="submission" date="2014-09" db="EMBL/GenBank/DDBJ databases">
        <authorList>
            <person name="Magalhaes I.L.F."/>
            <person name="Oliveira U."/>
            <person name="Santos F.R."/>
            <person name="Vidigal T.H.D.A."/>
            <person name="Brescovit A.D."/>
            <person name="Santos A.J."/>
        </authorList>
    </citation>
    <scope>NUCLEOTIDE SEQUENCE</scope>
    <source>
        <tissue evidence="1">Shoot tissue taken approximately 20 cm above the soil surface</tissue>
    </source>
</reference>
<sequence>MLLVFCPQAAVKIPLKRSLWL</sequence>
<evidence type="ECO:0000313" key="1">
    <source>
        <dbReference type="EMBL" id="JAE28982.1"/>
    </source>
</evidence>
<protein>
    <submittedName>
        <fullName evidence="1">Uncharacterized protein</fullName>
    </submittedName>
</protein>
<dbReference type="AlphaFoldDB" id="A0A0A9GWS3"/>
<dbReference type="EMBL" id="GBRH01168914">
    <property type="protein sequence ID" value="JAE28982.1"/>
    <property type="molecule type" value="Transcribed_RNA"/>
</dbReference>
<reference evidence="1" key="2">
    <citation type="journal article" date="2015" name="Data Brief">
        <title>Shoot transcriptome of the giant reed, Arundo donax.</title>
        <authorList>
            <person name="Barrero R.A."/>
            <person name="Guerrero F.D."/>
            <person name="Moolhuijzen P."/>
            <person name="Goolsby J.A."/>
            <person name="Tidwell J."/>
            <person name="Bellgard S.E."/>
            <person name="Bellgard M.I."/>
        </authorList>
    </citation>
    <scope>NUCLEOTIDE SEQUENCE</scope>
    <source>
        <tissue evidence="1">Shoot tissue taken approximately 20 cm above the soil surface</tissue>
    </source>
</reference>
<organism evidence="1">
    <name type="scientific">Arundo donax</name>
    <name type="common">Giant reed</name>
    <name type="synonym">Donax arundinaceus</name>
    <dbReference type="NCBI Taxonomy" id="35708"/>
    <lineage>
        <taxon>Eukaryota</taxon>
        <taxon>Viridiplantae</taxon>
        <taxon>Streptophyta</taxon>
        <taxon>Embryophyta</taxon>
        <taxon>Tracheophyta</taxon>
        <taxon>Spermatophyta</taxon>
        <taxon>Magnoliopsida</taxon>
        <taxon>Liliopsida</taxon>
        <taxon>Poales</taxon>
        <taxon>Poaceae</taxon>
        <taxon>PACMAD clade</taxon>
        <taxon>Arundinoideae</taxon>
        <taxon>Arundineae</taxon>
        <taxon>Arundo</taxon>
    </lineage>
</organism>
<accession>A0A0A9GWS3</accession>